<dbReference type="RefSeq" id="WP_120682646.1">
    <property type="nucleotide sequence ID" value="NZ_RBAL01000015.1"/>
</dbReference>
<evidence type="ECO:0000313" key="2">
    <source>
        <dbReference type="EMBL" id="RKN38967.1"/>
    </source>
</evidence>
<sequence>MSGIADLLTGDLDHVWCEAGCRQDALATVAFHDSEAGRLYVAPGEHVAPANLAEEFSDVTAIVEVVADHEKLRRVARDLIDRRVRVFLPVMTGGAHDRGDARYLCDNWRLFTAPVMAAAGVAMTGRVPGINVLASAACGEGQDHVEGRAESLQARMWTWMLRDWSCGLGVGTWEEDLSEYVDRTAFLGDPLRFAQRLADVPPPTRDDLASMDTYRQEALRASLHARVGEPDPLADRWALIWLWWELKLRIAGGRGVAEVPGLAVSVDRLHRTIPPDSARYAGAELLGLTLTDHRNGVVTRANVETFMRCMQEAYHEAGFGEQHLSLYDGTRLHHPIEEVADLVIAILNRDGQDVDALLRITQAESMALVEARRSDDLKRVADAMRAAHPAKAAEVTVWYCRQLFEMRMPNRLIEEAGEAPGPDEDQMPVTARCELLELRASALRALGRRADALALLDSAPQEVLDEPTGKQGLGIARARLVRELGSPATALAQLEALLAETTDPQPPLHETLMATLLRFGRYTEAAAHARAAYTRALRDRAAWQVGRFAAQALWCQAIGGREPDADLIGPAMGEHQPADPSRDLFAATAFLIRGATEVDAARRAFVDRVRAGVETVLKQAQAERDAHVAHRALYLSALYDETHRPDTALRSWVRMPGVLSEEFGTATFDAHLYIAAHCIRIGLLARARQALTSHLNNTAQLGHDSGIGAAALAGGHTASEVDLVTSELFAEPGATQADLRLAGELRRGMAGRAVRREGEKQAWRQHGLDDAVVAEIAPGRGRVGVLEWVSDGTDTRALITVVDAAGSVAGTAVPLPDADLGRVARRMRWRLSTWRAGRAGDPFGVAGWHTCRAWLDQLLDEHLEPDDHLVVIPFAGWRDLPWHVAAFDRVTCSYEPGWVALLSTVTGRPAAELRREGVVAVPRVGDPAEITGAMARYVADCGAETRVLEGVDADRGAVTDLLANVDLAHLLAHGYTSAEESEVALMLAADGSLPLAHSVAASGERGRRHRFGWREYAELTSAPRVILSAACGTGGSHIVGLGEHLGLYNVLRQVGLRSLIAPQWDIVASHVLPVLGEIRALLVAREAGLGQCVRQAVRHAIHRGVPAWSAHALILEGAWH</sequence>
<organism evidence="2 3">
    <name type="scientific">Streptomyces hoynatensis</name>
    <dbReference type="NCBI Taxonomy" id="1141874"/>
    <lineage>
        <taxon>Bacteria</taxon>
        <taxon>Bacillati</taxon>
        <taxon>Actinomycetota</taxon>
        <taxon>Actinomycetes</taxon>
        <taxon>Kitasatosporales</taxon>
        <taxon>Streptomycetaceae</taxon>
        <taxon>Streptomyces</taxon>
    </lineage>
</organism>
<dbReference type="Proteomes" id="UP000272474">
    <property type="component" value="Unassembled WGS sequence"/>
</dbReference>
<reference evidence="2 3" key="1">
    <citation type="journal article" date="2014" name="Int. J. Syst. Evol. Microbiol.">
        <title>Streptomyces hoynatensis sp. nov., isolated from deep marine sediment.</title>
        <authorList>
            <person name="Veyisoglu A."/>
            <person name="Sahin N."/>
        </authorList>
    </citation>
    <scope>NUCLEOTIDE SEQUENCE [LARGE SCALE GENOMIC DNA]</scope>
    <source>
        <strain evidence="2 3">KCTC 29097</strain>
    </source>
</reference>
<comment type="caution">
    <text evidence="2">The sequence shown here is derived from an EMBL/GenBank/DDBJ whole genome shotgun (WGS) entry which is preliminary data.</text>
</comment>
<proteinExistence type="predicted"/>
<dbReference type="AlphaFoldDB" id="A0A3A9YUR8"/>
<protein>
    <submittedName>
        <fullName evidence="2">CHAT domain-containing protein</fullName>
    </submittedName>
</protein>
<feature type="domain" description="CHAT" evidence="1">
    <location>
        <begin position="859"/>
        <end position="1066"/>
    </location>
</feature>
<evidence type="ECO:0000313" key="3">
    <source>
        <dbReference type="Proteomes" id="UP000272474"/>
    </source>
</evidence>
<dbReference type="OrthoDB" id="5164532at2"/>
<name>A0A3A9YUR8_9ACTN</name>
<evidence type="ECO:0000259" key="1">
    <source>
        <dbReference type="Pfam" id="PF12770"/>
    </source>
</evidence>
<dbReference type="Pfam" id="PF12770">
    <property type="entry name" value="CHAT"/>
    <property type="match status" value="1"/>
</dbReference>
<dbReference type="InterPro" id="IPR024983">
    <property type="entry name" value="CHAT_dom"/>
</dbReference>
<dbReference type="EMBL" id="RBAL01000015">
    <property type="protein sequence ID" value="RKN38967.1"/>
    <property type="molecule type" value="Genomic_DNA"/>
</dbReference>
<keyword evidence="3" id="KW-1185">Reference proteome</keyword>
<gene>
    <name evidence="2" type="ORF">D7294_22530</name>
</gene>
<accession>A0A3A9YUR8</accession>